<keyword evidence="1" id="KW-0472">Membrane</keyword>
<sequence length="452" mass="46053">MNVTSVRVTLVEEGGWTDVSVAAGTPLRALLEARTGAAVPDNALVSTASGTPAPLDAVFGRDLEDGAMLLVGGRATGRHAARRLFSARSGSRPARYGLDAASVVLVALLLLALGWHSVLATNDERLPMPARMGAAGLAAALLLARMIPTRKHLSSLHEAVAVLPLPLLGAATGVLLAPADVLQPTTMAALLTAWGAGAAALAVWLRLRSVCAATGALAWTVAAIIVSAVLAFGIPRAPVAVIVLAIGAVIITLVPTAALSSIPDQQLLDLSEQRAGSRGVRAPMMRPPDEVSSGRISRTLAQAESVSISVGVVIAVVVVACSPAAVSIALGSNAAAWGARVELALVAALLLLHPRTARSHTERILPRLAVGIAAIISILTSGSQPGTMTFNLLMGIAALAGLVSGVIMLSSLGRRRSAWWGRFGDILGSISGLLALPAAVVAAGIIDFMRQL</sequence>
<feature type="transmembrane region" description="Helical" evidence="1">
    <location>
        <begin position="185"/>
        <end position="204"/>
    </location>
</feature>
<dbReference type="eggNOG" id="ENOG50332NS">
    <property type="taxonomic scope" value="Bacteria"/>
</dbReference>
<dbReference type="RefSeq" id="WP_008729713.1">
    <property type="nucleotide sequence ID" value="NZ_AKFT01000014.1"/>
</dbReference>
<dbReference type="OrthoDB" id="3250792at2"/>
<gene>
    <name evidence="3" type="ORF">HMPREF1318_2061</name>
</gene>
<proteinExistence type="predicted"/>
<evidence type="ECO:0000259" key="2">
    <source>
        <dbReference type="Pfam" id="PF19053"/>
    </source>
</evidence>
<feature type="transmembrane region" description="Helical" evidence="1">
    <location>
        <begin position="216"/>
        <end position="234"/>
    </location>
</feature>
<feature type="transmembrane region" description="Helical" evidence="1">
    <location>
        <begin position="424"/>
        <end position="446"/>
    </location>
</feature>
<feature type="transmembrane region" description="Helical" evidence="1">
    <location>
        <begin position="364"/>
        <end position="382"/>
    </location>
</feature>
<keyword evidence="4" id="KW-1185">Reference proteome</keyword>
<feature type="transmembrane region" description="Helical" evidence="1">
    <location>
        <begin position="96"/>
        <end position="116"/>
    </location>
</feature>
<evidence type="ECO:0000313" key="4">
    <source>
        <dbReference type="Proteomes" id="UP000002941"/>
    </source>
</evidence>
<feature type="transmembrane region" description="Helical" evidence="1">
    <location>
        <begin position="240"/>
        <end position="259"/>
    </location>
</feature>
<feature type="transmembrane region" description="Helical" evidence="1">
    <location>
        <begin position="159"/>
        <end position="179"/>
    </location>
</feature>
<dbReference type="EMBL" id="AKFT01000014">
    <property type="protein sequence ID" value="EJF47386.1"/>
    <property type="molecule type" value="Genomic_DNA"/>
</dbReference>
<dbReference type="Proteomes" id="UP000002941">
    <property type="component" value="Unassembled WGS sequence"/>
</dbReference>
<dbReference type="InterPro" id="IPR044049">
    <property type="entry name" value="EccD_transm"/>
</dbReference>
<feature type="transmembrane region" description="Helical" evidence="1">
    <location>
        <begin position="305"/>
        <end position="328"/>
    </location>
</feature>
<organism evidence="3 4">
    <name type="scientific">Actinomyces massiliensis F0489</name>
    <dbReference type="NCBI Taxonomy" id="1125718"/>
    <lineage>
        <taxon>Bacteria</taxon>
        <taxon>Bacillati</taxon>
        <taxon>Actinomycetota</taxon>
        <taxon>Actinomycetes</taxon>
        <taxon>Actinomycetales</taxon>
        <taxon>Actinomycetaceae</taxon>
        <taxon>Actinomyces</taxon>
    </lineage>
</organism>
<keyword evidence="1" id="KW-0812">Transmembrane</keyword>
<name>J0XF77_9ACTO</name>
<dbReference type="AlphaFoldDB" id="J0XF77"/>
<protein>
    <recommendedName>
        <fullName evidence="2">EccD-like transmembrane domain-containing protein</fullName>
    </recommendedName>
</protein>
<feature type="transmembrane region" description="Helical" evidence="1">
    <location>
        <begin position="128"/>
        <end position="147"/>
    </location>
</feature>
<dbReference type="PATRIC" id="fig|1125718.3.peg.297"/>
<accession>J0XF77</accession>
<comment type="caution">
    <text evidence="3">The sequence shown here is derived from an EMBL/GenBank/DDBJ whole genome shotgun (WGS) entry which is preliminary data.</text>
</comment>
<evidence type="ECO:0000313" key="3">
    <source>
        <dbReference type="EMBL" id="EJF47386.1"/>
    </source>
</evidence>
<evidence type="ECO:0000256" key="1">
    <source>
        <dbReference type="SAM" id="Phobius"/>
    </source>
</evidence>
<reference evidence="3 4" key="1">
    <citation type="submission" date="2012-05" db="EMBL/GenBank/DDBJ databases">
        <authorList>
            <person name="Harkins D.M."/>
            <person name="Madupu R."/>
            <person name="Durkin A.S."/>
            <person name="Torralba M."/>
            <person name="Methe B."/>
            <person name="Sutton G.G."/>
            <person name="Nelson K.E."/>
        </authorList>
    </citation>
    <scope>NUCLEOTIDE SEQUENCE [LARGE SCALE GENOMIC DNA]</scope>
    <source>
        <strain evidence="3 4">F0489</strain>
    </source>
</reference>
<feature type="domain" description="EccD-like transmembrane" evidence="2">
    <location>
        <begin position="104"/>
        <end position="452"/>
    </location>
</feature>
<feature type="transmembrane region" description="Helical" evidence="1">
    <location>
        <begin position="388"/>
        <end position="412"/>
    </location>
</feature>
<feature type="transmembrane region" description="Helical" evidence="1">
    <location>
        <begin position="334"/>
        <end position="352"/>
    </location>
</feature>
<dbReference type="Pfam" id="PF19053">
    <property type="entry name" value="EccD"/>
    <property type="match status" value="1"/>
</dbReference>
<keyword evidence="1" id="KW-1133">Transmembrane helix</keyword>